<keyword evidence="3" id="KW-0378">Hydrolase</keyword>
<evidence type="ECO:0000256" key="2">
    <source>
        <dbReference type="ARBA" id="ARBA00022670"/>
    </source>
</evidence>
<dbReference type="AlphaFoldDB" id="A0AAV0XZH2"/>
<dbReference type="InterPro" id="IPR038765">
    <property type="entry name" value="Papain-like_cys_pep_sf"/>
</dbReference>
<comment type="similarity">
    <text evidence="1">Belongs to the peptidase C48 family.</text>
</comment>
<sequence>MEIVDSVASVDVVDWRSLEGGQWLTAGAIDACVKYYCKNKLTVDKRMKQKFLYVNATLSSTILNKPNDVTADCQLMEYSFKENIIFFPFNVDNTHWVLFICDFSNKKITFCDPFCENISGAFIKKIGLHFWKLEICIVKNL</sequence>
<dbReference type="Pfam" id="PF02902">
    <property type="entry name" value="Peptidase_C48"/>
    <property type="match status" value="1"/>
</dbReference>
<keyword evidence="6" id="KW-1185">Reference proteome</keyword>
<dbReference type="EMBL" id="CARXXK010001140">
    <property type="protein sequence ID" value="CAI6373990.1"/>
    <property type="molecule type" value="Genomic_DNA"/>
</dbReference>
<dbReference type="GO" id="GO:0006508">
    <property type="term" value="P:proteolysis"/>
    <property type="evidence" value="ECO:0007669"/>
    <property type="project" value="UniProtKB-KW"/>
</dbReference>
<evidence type="ECO:0000256" key="1">
    <source>
        <dbReference type="ARBA" id="ARBA00005234"/>
    </source>
</evidence>
<evidence type="ECO:0000313" key="5">
    <source>
        <dbReference type="EMBL" id="CAI6373990.1"/>
    </source>
</evidence>
<dbReference type="SUPFAM" id="SSF54001">
    <property type="entry name" value="Cysteine proteinases"/>
    <property type="match status" value="1"/>
</dbReference>
<organism evidence="5 6">
    <name type="scientific">Macrosiphum euphorbiae</name>
    <name type="common">potato aphid</name>
    <dbReference type="NCBI Taxonomy" id="13131"/>
    <lineage>
        <taxon>Eukaryota</taxon>
        <taxon>Metazoa</taxon>
        <taxon>Ecdysozoa</taxon>
        <taxon>Arthropoda</taxon>
        <taxon>Hexapoda</taxon>
        <taxon>Insecta</taxon>
        <taxon>Pterygota</taxon>
        <taxon>Neoptera</taxon>
        <taxon>Paraneoptera</taxon>
        <taxon>Hemiptera</taxon>
        <taxon>Sternorrhyncha</taxon>
        <taxon>Aphidomorpha</taxon>
        <taxon>Aphidoidea</taxon>
        <taxon>Aphididae</taxon>
        <taxon>Macrosiphini</taxon>
        <taxon>Macrosiphum</taxon>
    </lineage>
</organism>
<dbReference type="GO" id="GO:0008234">
    <property type="term" value="F:cysteine-type peptidase activity"/>
    <property type="evidence" value="ECO:0007669"/>
    <property type="project" value="InterPro"/>
</dbReference>
<accession>A0AAV0XZH2</accession>
<dbReference type="InterPro" id="IPR003653">
    <property type="entry name" value="Peptidase_C48_C"/>
</dbReference>
<gene>
    <name evidence="5" type="ORF">MEUPH1_LOCUS27656</name>
</gene>
<feature type="domain" description="Ubiquitin-like protease family profile" evidence="4">
    <location>
        <begin position="22"/>
        <end position="114"/>
    </location>
</feature>
<protein>
    <recommendedName>
        <fullName evidence="4">Ubiquitin-like protease family profile domain-containing protein</fullName>
    </recommendedName>
</protein>
<dbReference type="Proteomes" id="UP001160148">
    <property type="component" value="Unassembled WGS sequence"/>
</dbReference>
<evidence type="ECO:0000256" key="3">
    <source>
        <dbReference type="ARBA" id="ARBA00022801"/>
    </source>
</evidence>
<comment type="caution">
    <text evidence="5">The sequence shown here is derived from an EMBL/GenBank/DDBJ whole genome shotgun (WGS) entry which is preliminary data.</text>
</comment>
<evidence type="ECO:0000259" key="4">
    <source>
        <dbReference type="Pfam" id="PF02902"/>
    </source>
</evidence>
<dbReference type="Gene3D" id="3.40.395.10">
    <property type="entry name" value="Adenoviral Proteinase, Chain A"/>
    <property type="match status" value="1"/>
</dbReference>
<evidence type="ECO:0000313" key="6">
    <source>
        <dbReference type="Proteomes" id="UP001160148"/>
    </source>
</evidence>
<name>A0AAV0XZH2_9HEMI</name>
<reference evidence="5 6" key="1">
    <citation type="submission" date="2023-01" db="EMBL/GenBank/DDBJ databases">
        <authorList>
            <person name="Whitehead M."/>
        </authorList>
    </citation>
    <scope>NUCLEOTIDE SEQUENCE [LARGE SCALE GENOMIC DNA]</scope>
</reference>
<keyword evidence="2" id="KW-0645">Protease</keyword>
<proteinExistence type="inferred from homology"/>